<evidence type="ECO:0000256" key="1">
    <source>
        <dbReference type="ARBA" id="ARBA00009717"/>
    </source>
</evidence>
<feature type="domain" description="Bacterial phospholipase C C-terminal" evidence="5">
    <location>
        <begin position="494"/>
        <end position="581"/>
    </location>
</feature>
<dbReference type="AlphaFoldDB" id="A0A3R9WH01"/>
<accession>A0A3R9WH01</accession>
<dbReference type="Proteomes" id="UP000269669">
    <property type="component" value="Unassembled WGS sequence"/>
</dbReference>
<gene>
    <name evidence="6" type="ORF">EDE15_2517</name>
</gene>
<dbReference type="InterPro" id="IPR007312">
    <property type="entry name" value="Phosphoesterase"/>
</dbReference>
<dbReference type="Pfam" id="PF05506">
    <property type="entry name" value="PLipase_C_C"/>
    <property type="match status" value="2"/>
</dbReference>
<keyword evidence="3" id="KW-0378">Hydrolase</keyword>
<dbReference type="Pfam" id="PF04185">
    <property type="entry name" value="Phosphoesterase"/>
    <property type="match status" value="1"/>
</dbReference>
<dbReference type="RefSeq" id="WP_125485534.1">
    <property type="nucleotide sequence ID" value="NZ_RSDW01000001.1"/>
</dbReference>
<evidence type="ECO:0000313" key="6">
    <source>
        <dbReference type="EMBL" id="RSL16989.1"/>
    </source>
</evidence>
<protein>
    <recommendedName>
        <fullName evidence="2">phospholipase C</fullName>
        <ecNumber evidence="2">3.1.4.3</ecNumber>
    </recommendedName>
</protein>
<proteinExistence type="inferred from homology"/>
<name>A0A3R9WH01_9BACT</name>
<dbReference type="InterPro" id="IPR017850">
    <property type="entry name" value="Alkaline_phosphatase_core_sf"/>
</dbReference>
<evidence type="ECO:0000256" key="3">
    <source>
        <dbReference type="ARBA" id="ARBA00022801"/>
    </source>
</evidence>
<dbReference type="InterPro" id="IPR017767">
    <property type="entry name" value="PC-PLC"/>
</dbReference>
<keyword evidence="7" id="KW-1185">Reference proteome</keyword>
<dbReference type="Gene3D" id="3.40.720.10">
    <property type="entry name" value="Alkaline Phosphatase, subunit A"/>
    <property type="match status" value="2"/>
</dbReference>
<dbReference type="InterPro" id="IPR008475">
    <property type="entry name" value="PLipase_C_C"/>
</dbReference>
<dbReference type="OrthoDB" id="9770871at2"/>
<dbReference type="PANTHER" id="PTHR31956">
    <property type="entry name" value="NON-SPECIFIC PHOSPHOLIPASE C4-RELATED"/>
    <property type="match status" value="1"/>
</dbReference>
<feature type="region of interest" description="Disordered" evidence="4">
    <location>
        <begin position="459"/>
        <end position="489"/>
    </location>
</feature>
<evidence type="ECO:0000313" key="7">
    <source>
        <dbReference type="Proteomes" id="UP000269669"/>
    </source>
</evidence>
<dbReference type="PANTHER" id="PTHR31956:SF1">
    <property type="entry name" value="NON-SPECIFIC PHOSPHOLIPASE C1"/>
    <property type="match status" value="1"/>
</dbReference>
<dbReference type="CDD" id="cd16014">
    <property type="entry name" value="PLC"/>
    <property type="match status" value="1"/>
</dbReference>
<feature type="compositionally biased region" description="Basic and acidic residues" evidence="4">
    <location>
        <begin position="468"/>
        <end position="479"/>
    </location>
</feature>
<feature type="domain" description="Bacterial phospholipase C C-terminal" evidence="5">
    <location>
        <begin position="650"/>
        <end position="698"/>
    </location>
</feature>
<evidence type="ECO:0000256" key="2">
    <source>
        <dbReference type="ARBA" id="ARBA00012018"/>
    </source>
</evidence>
<evidence type="ECO:0000259" key="5">
    <source>
        <dbReference type="Pfam" id="PF05506"/>
    </source>
</evidence>
<comment type="similarity">
    <text evidence="1">Belongs to the bacterial phospholipase C family.</text>
</comment>
<dbReference type="GO" id="GO:0034480">
    <property type="term" value="F:phosphatidylcholine phospholipase C activity"/>
    <property type="evidence" value="ECO:0007669"/>
    <property type="project" value="UniProtKB-EC"/>
</dbReference>
<organism evidence="6 7">
    <name type="scientific">Edaphobacter aggregans</name>
    <dbReference type="NCBI Taxonomy" id="570835"/>
    <lineage>
        <taxon>Bacteria</taxon>
        <taxon>Pseudomonadati</taxon>
        <taxon>Acidobacteriota</taxon>
        <taxon>Terriglobia</taxon>
        <taxon>Terriglobales</taxon>
        <taxon>Acidobacteriaceae</taxon>
        <taxon>Edaphobacter</taxon>
    </lineage>
</organism>
<reference evidence="6 7" key="1">
    <citation type="submission" date="2018-12" db="EMBL/GenBank/DDBJ databases">
        <title>Sequencing of bacterial isolates from soil warming experiment in Harvard Forest, Massachusetts, USA.</title>
        <authorList>
            <person name="Deangelis K."/>
        </authorList>
    </citation>
    <scope>NUCLEOTIDE SEQUENCE [LARGE SCALE GENOMIC DNA]</scope>
    <source>
        <strain evidence="6 7">EB153</strain>
    </source>
</reference>
<dbReference type="GO" id="GO:0016042">
    <property type="term" value="P:lipid catabolic process"/>
    <property type="evidence" value="ECO:0007669"/>
    <property type="project" value="InterPro"/>
</dbReference>
<dbReference type="PROSITE" id="PS51318">
    <property type="entry name" value="TAT"/>
    <property type="match status" value="1"/>
</dbReference>
<sequence>MAIDRRSFLQLLSTSALTAAFPASISRALEIPAHHSTGTIADVQHIVIMMQENRSFDHYFGTMRGVRGFRDPRAVTLSNGNPVWCQPNGGSYVLPFHPGTPNLGLQFLEDLAHDWTTTHAAWNEGHNDQWVREKGTTTMAHLTRSDIPFHYALADAFTICDAYHCSLMGPTDPNRYHMWTGWVGNDGRNGGPVLDNAEAGYSWPTFPELLQKAGISWKIYQDIGLGLELNGRGETVDPCIGNYGDNALLYFHQYQNAQRGSALYEGAKTGTNVAVQGSLFDIFQEDVLKGTLPQVTWIVAPEAYTEHPNWPANYGAWYISQILDALTANPEVWSKTAFFLMYDENDGFFDHMVPPTPPQSRAQGLSTVSTTHEIFAGNAHYPAGPYGLGMRVPMFVISPWSKGGWVSSQVFDHTSLIQFIEKRFGLRENNITPWRRAVAGDLTSAFNFASPNDAAVQLPSTVAYRPPDSQRRSDYKPEPPVDQALPAQEPGMRPARAVPYVLNVRGQANFSNRTVNIYFGNSGKAAAVFHVRSGNSHNGPWTYTVGPNAEVSDSWAFTANGQGAYDLSVFGPNGFLRSFKGSILGSNRANLEITSVYNAARGSITLTIVNQQVPLRKTSVPKLATEEELENNSLNNPNQQTLTKVSILNAYTKKTTVHELGPGASLTQSWPLETTFGWYDFVVEVNSDSSFQQRLAGHVETGHDSMSDPALGASVTE</sequence>
<dbReference type="InterPro" id="IPR006311">
    <property type="entry name" value="TAT_signal"/>
</dbReference>
<evidence type="ECO:0000256" key="4">
    <source>
        <dbReference type="SAM" id="MobiDB-lite"/>
    </source>
</evidence>
<dbReference type="EC" id="3.1.4.3" evidence="2"/>
<comment type="caution">
    <text evidence="6">The sequence shown here is derived from an EMBL/GenBank/DDBJ whole genome shotgun (WGS) entry which is preliminary data.</text>
</comment>
<dbReference type="NCBIfam" id="TIGR03396">
    <property type="entry name" value="PC_PLC"/>
    <property type="match status" value="1"/>
</dbReference>
<dbReference type="EMBL" id="RSDW01000001">
    <property type="protein sequence ID" value="RSL16989.1"/>
    <property type="molecule type" value="Genomic_DNA"/>
</dbReference>